<sequence length="276" mass="32242">MTIENLQTISNVFILIGAIVTAIGTFGHFYFGQQIEKDKTAKESEKIRNRFLIETEALIEPLKVQTEELKLFTNRLNEDKKSISLVVVHNLKGSLQSKYDYYQLSKAFEANSNDFYNLWQRIVLIETIINSIENEVPKYTHIVNIQKAIYGEKIRKIFTIRDLYASQVNSGKLNLIQNPFIAEFIEICGNHMKVAEEYKLLFGKESLINPLDKICKKYFTQDSRVSEITPHVLECFNSYKLIEEGHQRIIEFNENMIQQLSKLIDEIEDHLRKLKK</sequence>
<name>A0ABT8KWQ5_9BACT</name>
<dbReference type="Proteomes" id="UP001172082">
    <property type="component" value="Unassembled WGS sequence"/>
</dbReference>
<accession>A0ABT8KWQ5</accession>
<dbReference type="RefSeq" id="WP_346754608.1">
    <property type="nucleotide sequence ID" value="NZ_JAUJEA010000012.1"/>
</dbReference>
<proteinExistence type="predicted"/>
<evidence type="ECO:0000313" key="2">
    <source>
        <dbReference type="EMBL" id="MDN5204584.1"/>
    </source>
</evidence>
<reference evidence="2" key="1">
    <citation type="submission" date="2023-06" db="EMBL/GenBank/DDBJ databases">
        <title>Genomic of Parafulvivirga corallium.</title>
        <authorList>
            <person name="Wang G."/>
        </authorList>
    </citation>
    <scope>NUCLEOTIDE SEQUENCE</scope>
    <source>
        <strain evidence="2">BMA10</strain>
    </source>
</reference>
<evidence type="ECO:0000256" key="1">
    <source>
        <dbReference type="SAM" id="Phobius"/>
    </source>
</evidence>
<keyword evidence="1" id="KW-1133">Transmembrane helix</keyword>
<comment type="caution">
    <text evidence="2">The sequence shown here is derived from an EMBL/GenBank/DDBJ whole genome shotgun (WGS) entry which is preliminary data.</text>
</comment>
<feature type="transmembrane region" description="Helical" evidence="1">
    <location>
        <begin position="12"/>
        <end position="31"/>
    </location>
</feature>
<gene>
    <name evidence="2" type="ORF">QQ008_24545</name>
</gene>
<keyword evidence="1" id="KW-0812">Transmembrane</keyword>
<keyword evidence="1" id="KW-0472">Membrane</keyword>
<evidence type="ECO:0000313" key="3">
    <source>
        <dbReference type="Proteomes" id="UP001172082"/>
    </source>
</evidence>
<keyword evidence="3" id="KW-1185">Reference proteome</keyword>
<organism evidence="2 3">
    <name type="scientific">Splendidivirga corallicola</name>
    <dbReference type="NCBI Taxonomy" id="3051826"/>
    <lineage>
        <taxon>Bacteria</taxon>
        <taxon>Pseudomonadati</taxon>
        <taxon>Bacteroidota</taxon>
        <taxon>Cytophagia</taxon>
        <taxon>Cytophagales</taxon>
        <taxon>Splendidivirgaceae</taxon>
        <taxon>Splendidivirga</taxon>
    </lineage>
</organism>
<dbReference type="EMBL" id="JAUJEA010000012">
    <property type="protein sequence ID" value="MDN5204584.1"/>
    <property type="molecule type" value="Genomic_DNA"/>
</dbReference>
<protein>
    <submittedName>
        <fullName evidence="2">Uncharacterized protein</fullName>
    </submittedName>
</protein>